<organism evidence="2">
    <name type="scientific">Mustela putorius furo</name>
    <name type="common">European domestic ferret</name>
    <name type="synonym">Mustela furo</name>
    <dbReference type="NCBI Taxonomy" id="9669"/>
    <lineage>
        <taxon>Eukaryota</taxon>
        <taxon>Metazoa</taxon>
        <taxon>Chordata</taxon>
        <taxon>Craniata</taxon>
        <taxon>Vertebrata</taxon>
        <taxon>Euteleostomi</taxon>
        <taxon>Mammalia</taxon>
        <taxon>Eutheria</taxon>
        <taxon>Laurasiatheria</taxon>
        <taxon>Carnivora</taxon>
        <taxon>Caniformia</taxon>
        <taxon>Musteloidea</taxon>
        <taxon>Mustelidae</taxon>
        <taxon>Mustelinae</taxon>
        <taxon>Mustela</taxon>
    </lineage>
</organism>
<proteinExistence type="predicted"/>
<evidence type="ECO:0000313" key="2">
    <source>
        <dbReference type="Ensembl" id="ENSMPUP00000010671.1"/>
    </source>
</evidence>
<dbReference type="AlphaFoldDB" id="M3YH64"/>
<sequence length="82" mass="8196">MPAALGHRPAVAGPHPAAAPSPAGDSQALEMGKSASAAEGVTLPRGLHVTRLLARGRTRASVSGSPRQPAGTSPEEQQPGTR</sequence>
<reference evidence="2" key="1">
    <citation type="submission" date="2024-06" db="UniProtKB">
        <authorList>
            <consortium name="Ensembl"/>
        </authorList>
    </citation>
    <scope>IDENTIFICATION</scope>
</reference>
<feature type="region of interest" description="Disordered" evidence="1">
    <location>
        <begin position="1"/>
        <end position="82"/>
    </location>
</feature>
<accession>M3YH64</accession>
<evidence type="ECO:0000256" key="1">
    <source>
        <dbReference type="SAM" id="MobiDB-lite"/>
    </source>
</evidence>
<feature type="compositionally biased region" description="Polar residues" evidence="1">
    <location>
        <begin position="60"/>
        <end position="82"/>
    </location>
</feature>
<dbReference type="EMBL" id="AEYP01050031">
    <property type="status" value="NOT_ANNOTATED_CDS"/>
    <property type="molecule type" value="Genomic_DNA"/>
</dbReference>
<dbReference type="Ensembl" id="ENSMPUT00000010849.1">
    <property type="protein sequence ID" value="ENSMPUP00000010671.1"/>
    <property type="gene ID" value="ENSMPUG00000010758.1"/>
</dbReference>
<dbReference type="HOGENOM" id="CLU_2557714_0_0_1"/>
<protein>
    <submittedName>
        <fullName evidence="2">Uncharacterized protein</fullName>
    </submittedName>
</protein>
<name>M3YH64_MUSPF</name>
<dbReference type="InParanoid" id="M3YH64"/>
<feature type="compositionally biased region" description="Low complexity" evidence="1">
    <location>
        <begin position="9"/>
        <end position="23"/>
    </location>
</feature>